<dbReference type="Proteomes" id="UP001064048">
    <property type="component" value="Chromosome 13"/>
</dbReference>
<evidence type="ECO:0000313" key="2">
    <source>
        <dbReference type="Proteomes" id="UP001064048"/>
    </source>
</evidence>
<evidence type="ECO:0000313" key="1">
    <source>
        <dbReference type="EMBL" id="KAI8420899.1"/>
    </source>
</evidence>
<protein>
    <submittedName>
        <fullName evidence="1">Uncharacterized protein</fullName>
    </submittedName>
</protein>
<reference evidence="1 2" key="1">
    <citation type="journal article" date="2022" name="Genome Biol. Evol.">
        <title>The Spruce Budworm Genome: Reconstructing the Evolutionary History of Antifreeze Proteins.</title>
        <authorList>
            <person name="Beliveau C."/>
            <person name="Gagne P."/>
            <person name="Picq S."/>
            <person name="Vernygora O."/>
            <person name="Keeling C.I."/>
            <person name="Pinkney K."/>
            <person name="Doucet D."/>
            <person name="Wen F."/>
            <person name="Johnston J.S."/>
            <person name="Maaroufi H."/>
            <person name="Boyle B."/>
            <person name="Laroche J."/>
            <person name="Dewar K."/>
            <person name="Juretic N."/>
            <person name="Blackburn G."/>
            <person name="Nisole A."/>
            <person name="Brunet B."/>
            <person name="Brandao M."/>
            <person name="Lumley L."/>
            <person name="Duan J."/>
            <person name="Quan G."/>
            <person name="Lucarotti C.J."/>
            <person name="Roe A.D."/>
            <person name="Sperling F.A.H."/>
            <person name="Levesque R.C."/>
            <person name="Cusson M."/>
        </authorList>
    </citation>
    <scope>NUCLEOTIDE SEQUENCE [LARGE SCALE GENOMIC DNA]</scope>
    <source>
        <strain evidence="1">Glfc:IPQL:Cfum</strain>
    </source>
</reference>
<gene>
    <name evidence="1" type="ORF">MSG28_008078</name>
</gene>
<proteinExistence type="predicted"/>
<comment type="caution">
    <text evidence="1">The sequence shown here is derived from an EMBL/GenBank/DDBJ whole genome shotgun (WGS) entry which is preliminary data.</text>
</comment>
<accession>A0ACC0JA57</accession>
<sequence>MDTQTILSIHHNIITQNPRISLSYNDHRSWYLHIKSVQEVDRGWYMCQVNTDPMRSRKGYLQVVVPPSIIDNMTSTDMVVREGSDVSLVCRASGYPEPYVMWRREDGQDFNYNGESVSVVDGETLTITKVSRLHMGAYLCIASNGVPPSISKRIMLMVQFPPMLSIPNQLEGAYIGQDVTLECHTEAYPSSINYWTTDRGDMIISEMEIVGGKYEAFPMDSGYNKFMMLKIRNITKEDFGFYKCIAKNSLGETDGIIKLDAWTYTQVEFNKAQENAITGEAMNYKDFTEYAVKLSSSLMDLGVKRGDTVGVGSEKRVTFVPTALAVVFTGAAYTPYDLKSGRAGLLHKLNLTRPKYFICSPLFWEVYGDILRNLDYIDTFICFDDSKDISLSIKNLILRPNDVTNFEPATVQGQIDTALILYSSGTTGMPKGVQLTHLNCILNSLPKDFEDESLKTAFMFGEWYHNYDTFMTYKFLSAGRKIVYVDTVTPENLMKSIHNCQVNIAMLVPSLVGYLSKAEEVEKYDLKSWGVKGPKIGSVGMASPGIILKVVHPETREVLGPNQRGEICLRGPVFMKGYISIEPSTYLDDQGFFITGDLGYYDEDKYFYIVAPLELETILQLHPGVREAGVVGQPAGDIGELPTAFVVCQRGATVSPQELIDYVSKEVPPYMELRGGVRFVSELPRNPRGKILRRQLREIYQNENMKTIYVIGEWCDVYDIYVTLKCICAGKTVVYINTIATPEAVLKCIQDYKVVDVETRKVLSKNQTGEICARGPSVMKGYLGIDEKTVFDDDGFFCSGDLGYFDEDDCLYIVGRLKDVFKYKGIQIPPHMKLRGGVQFISELPRNIRASLVMANEEEKPNTVSKSIEDLVHCIYRKCKDESVSGIQIPVELYEERVLNYTNVPRQLLNKILEQKTNFPSFDLFERIIISDNILEMYNKQKSFSFKDIYENIGSQIKVTELSQFCREMALVGYEHVNTLNCGQIVLENPKLAQERLLYLNKIKKLRNVQKPVYYLDERIIDFNQSFKKPWLTDADISKIDGYIFLHIVSKTGFQKGLFCNQPNAEDLIKWISDIVLSTLLPSSVIIMDKSPLHGKTEAEHITRYHSKEDMVKWLQDNNIPCNSNMRKAQLYDLIARCPIKPTKYNLDLLFKSHGHEVIRLPDNYHDLSLAELMWDHVNMNSSLHTNDGNLLNLKSRVLTTIENISHEKWSQFEDTIESTEKRLLDIDEATDEILNTYKIDLKGNSALLIRRNNICVSWVIASEEKTARPDDSVNPHAEHSEYRRLIKAESSSDVGSSVDEKDEKDDKIKKVVKSVGGPVEKAVEKSSDSSSDSSGSGERRKKRAVKFHQSRLFDNVNTLKNENLQLTLDENRALVERLIKYKSKDADKMNEENEHFLKSSPTAFFINTFGRVSFG</sequence>
<organism evidence="1 2">
    <name type="scientific">Choristoneura fumiferana</name>
    <name type="common">Spruce budworm moth</name>
    <name type="synonym">Archips fumiferana</name>
    <dbReference type="NCBI Taxonomy" id="7141"/>
    <lineage>
        <taxon>Eukaryota</taxon>
        <taxon>Metazoa</taxon>
        <taxon>Ecdysozoa</taxon>
        <taxon>Arthropoda</taxon>
        <taxon>Hexapoda</taxon>
        <taxon>Insecta</taxon>
        <taxon>Pterygota</taxon>
        <taxon>Neoptera</taxon>
        <taxon>Endopterygota</taxon>
        <taxon>Lepidoptera</taxon>
        <taxon>Glossata</taxon>
        <taxon>Ditrysia</taxon>
        <taxon>Tortricoidea</taxon>
        <taxon>Tortricidae</taxon>
        <taxon>Tortricinae</taxon>
        <taxon>Choristoneura</taxon>
    </lineage>
</organism>
<name>A0ACC0JA57_CHOFU</name>
<dbReference type="EMBL" id="CM046113">
    <property type="protein sequence ID" value="KAI8420899.1"/>
    <property type="molecule type" value="Genomic_DNA"/>
</dbReference>
<keyword evidence="2" id="KW-1185">Reference proteome</keyword>